<proteinExistence type="predicted"/>
<dbReference type="PANTHER" id="PTHR43128:SF16">
    <property type="entry name" value="L-LACTATE DEHYDROGENASE"/>
    <property type="match status" value="1"/>
</dbReference>
<evidence type="ECO:0000256" key="1">
    <source>
        <dbReference type="ARBA" id="ARBA00023002"/>
    </source>
</evidence>
<feature type="domain" description="Lactate/malate dehydrogenase N-terminal" evidence="3">
    <location>
        <begin position="20"/>
        <end position="120"/>
    </location>
</feature>
<sequence>MSDGRLTFPQEGDSTCLHDTKVTVVGCGSVGSAVAFALVTKGVANTVVIYDIAKDRCEGEVMDMEQGCQFIDSCKVIGGADITTTKDSDIVVITAGARQEVGESRLNLVQRNVDIFKSNMLIISLKIRGVKVMYLLFFAYRAYSSAC</sequence>
<dbReference type="Gene3D" id="3.40.50.720">
    <property type="entry name" value="NAD(P)-binding Rossmann-like Domain"/>
    <property type="match status" value="1"/>
</dbReference>
<reference evidence="4 5" key="1">
    <citation type="submission" date="2019-07" db="EMBL/GenBank/DDBJ databases">
        <authorList>
            <person name="Jastrzebski P J."/>
            <person name="Paukszto L."/>
            <person name="Jastrzebski P J."/>
        </authorList>
    </citation>
    <scope>NUCLEOTIDE SEQUENCE [LARGE SCALE GENOMIC DNA]</scope>
    <source>
        <strain evidence="4 5">WMS-il1</strain>
    </source>
</reference>
<protein>
    <recommendedName>
        <fullName evidence="3">Lactate/malate dehydrogenase N-terminal domain-containing protein</fullName>
    </recommendedName>
</protein>
<keyword evidence="1" id="KW-0560">Oxidoreductase</keyword>
<keyword evidence="2" id="KW-0520">NAD</keyword>
<dbReference type="PANTHER" id="PTHR43128">
    <property type="entry name" value="L-2-HYDROXYCARBOXYLATE DEHYDROGENASE (NAD(P)(+))"/>
    <property type="match status" value="1"/>
</dbReference>
<dbReference type="Pfam" id="PF00056">
    <property type="entry name" value="Ldh_1_N"/>
    <property type="match status" value="1"/>
</dbReference>
<evidence type="ECO:0000256" key="2">
    <source>
        <dbReference type="ARBA" id="ARBA00023027"/>
    </source>
</evidence>
<dbReference type="GO" id="GO:0006089">
    <property type="term" value="P:lactate metabolic process"/>
    <property type="evidence" value="ECO:0007669"/>
    <property type="project" value="TreeGrafter"/>
</dbReference>
<accession>A0A564XWE4</accession>
<evidence type="ECO:0000313" key="4">
    <source>
        <dbReference type="EMBL" id="VUZ39345.1"/>
    </source>
</evidence>
<dbReference type="PRINTS" id="PR00086">
    <property type="entry name" value="LLDHDRGNASE"/>
</dbReference>
<name>A0A564XWE4_HYMDI</name>
<keyword evidence="5" id="KW-1185">Reference proteome</keyword>
<evidence type="ECO:0000259" key="3">
    <source>
        <dbReference type="Pfam" id="PF00056"/>
    </source>
</evidence>
<gene>
    <name evidence="4" type="ORF">WMSIL1_LOCUS644</name>
</gene>
<dbReference type="GO" id="GO:0004459">
    <property type="term" value="F:L-lactate dehydrogenase (NAD+) activity"/>
    <property type="evidence" value="ECO:0007669"/>
    <property type="project" value="TreeGrafter"/>
</dbReference>
<dbReference type="InterPro" id="IPR001557">
    <property type="entry name" value="L-lactate/malate_DH"/>
</dbReference>
<dbReference type="SUPFAM" id="SSF51735">
    <property type="entry name" value="NAD(P)-binding Rossmann-fold domains"/>
    <property type="match status" value="1"/>
</dbReference>
<dbReference type="AlphaFoldDB" id="A0A564XWE4"/>
<dbReference type="InterPro" id="IPR036291">
    <property type="entry name" value="NAD(P)-bd_dom_sf"/>
</dbReference>
<dbReference type="Proteomes" id="UP000321570">
    <property type="component" value="Unassembled WGS sequence"/>
</dbReference>
<evidence type="ECO:0000313" key="5">
    <source>
        <dbReference type="Proteomes" id="UP000321570"/>
    </source>
</evidence>
<dbReference type="InterPro" id="IPR001236">
    <property type="entry name" value="Lactate/malate_DH_N"/>
</dbReference>
<organism evidence="4 5">
    <name type="scientific">Hymenolepis diminuta</name>
    <name type="common">Rat tapeworm</name>
    <dbReference type="NCBI Taxonomy" id="6216"/>
    <lineage>
        <taxon>Eukaryota</taxon>
        <taxon>Metazoa</taxon>
        <taxon>Spiralia</taxon>
        <taxon>Lophotrochozoa</taxon>
        <taxon>Platyhelminthes</taxon>
        <taxon>Cestoda</taxon>
        <taxon>Eucestoda</taxon>
        <taxon>Cyclophyllidea</taxon>
        <taxon>Hymenolepididae</taxon>
        <taxon>Hymenolepis</taxon>
    </lineage>
</organism>
<dbReference type="EMBL" id="CABIJS010000012">
    <property type="protein sequence ID" value="VUZ39345.1"/>
    <property type="molecule type" value="Genomic_DNA"/>
</dbReference>